<comment type="subcellular location">
    <subcellularLocation>
        <location evidence="14">Nucleus</location>
    </subcellularLocation>
    <subcellularLocation>
        <location evidence="14">Mitochondrion</location>
    </subcellularLocation>
</comment>
<comment type="function">
    <text evidence="14">Bifunctional DNA N-glycosylase with associated apurinic/apyrimidinic (AP) lyase function that catalyzes the first step in base excision repair (BER), the primary repair pathway for the repair of oxidative DNA damage. The DNA N-glycosylase activity releases the damaged DNA base from DNA by cleaving the N-glycosidic bond, leaving an AP site. The AP lyase activity cleaves the phosphodiester bond 3' to the AP site by a beta-elimination. Primarily recognizes and repairs oxidative base damage of pyrimidines.</text>
</comment>
<comment type="catalytic activity">
    <reaction evidence="13 14">
        <text>2'-deoxyribonucleotide-(2'-deoxyribose 5'-phosphate)-2'-deoxyribonucleotide-DNA = a 3'-end 2'-deoxyribonucleotide-(2,3-dehydro-2,3-deoxyribose 5'-phosphate)-DNA + a 5'-end 5'-phospho-2'-deoxyribonucleoside-DNA + H(+)</text>
        <dbReference type="Rhea" id="RHEA:66592"/>
        <dbReference type="Rhea" id="RHEA-COMP:13180"/>
        <dbReference type="Rhea" id="RHEA-COMP:16897"/>
        <dbReference type="Rhea" id="RHEA-COMP:17067"/>
        <dbReference type="ChEBI" id="CHEBI:15378"/>
        <dbReference type="ChEBI" id="CHEBI:136412"/>
        <dbReference type="ChEBI" id="CHEBI:157695"/>
        <dbReference type="ChEBI" id="CHEBI:167181"/>
        <dbReference type="EC" id="4.2.99.18"/>
    </reaction>
</comment>
<comment type="caution">
    <text evidence="14">Lacks conserved residue(s) required for the propagation of feature annotation.</text>
</comment>
<dbReference type="GO" id="GO:0000703">
    <property type="term" value="F:oxidized pyrimidine nucleobase lesion DNA N-glycosylase activity"/>
    <property type="evidence" value="ECO:0007669"/>
    <property type="project" value="UniProtKB-UniRule"/>
</dbReference>
<dbReference type="FunFam" id="1.10.1670.10:FF:000003">
    <property type="entry name" value="Endonuclease III homolog"/>
    <property type="match status" value="1"/>
</dbReference>
<evidence type="ECO:0000256" key="12">
    <source>
        <dbReference type="ARBA" id="ARBA00023295"/>
    </source>
</evidence>
<dbReference type="GO" id="GO:0006285">
    <property type="term" value="P:base-excision repair, AP site formation"/>
    <property type="evidence" value="ECO:0007669"/>
    <property type="project" value="UniProtKB-UniRule"/>
</dbReference>
<keyword evidence="11 14" id="KW-0456">Lyase</keyword>
<dbReference type="FunFam" id="1.10.340.30:FF:000005">
    <property type="entry name" value="Endonuclease III-like protein 1"/>
    <property type="match status" value="1"/>
</dbReference>
<sequence>MAGRISRSISNQAYLASKRSNEEAGKGAGISSLPETKSIKEPGRSKRKHVKIVHDDSAHSCTAIATEEKKEKWEPENWQEVLDNIREMRKDRTAPVDTMGCEKCGDETAEPKVYRFHTLVSLMLSSQTKDTVTHAAMQKLRAQGLTVPKLLAMDPDTLGKLIYPVGFWKRKVEYLKKTAQILKDQYDEDIPNTVESLQSLPGVGPKMAHLCMDIAWGKLSGIGVDTHVHRISNRLKWVKKPTNNPEATRKGLEFWLSVDLWSEINWLLVGFGQEICTPVSPKCSQCLNKSLCPFGRSSLRSQKKSPGVPLNLDS</sequence>
<dbReference type="GO" id="GO:0006289">
    <property type="term" value="P:nucleotide-excision repair"/>
    <property type="evidence" value="ECO:0007669"/>
    <property type="project" value="TreeGrafter"/>
</dbReference>
<keyword evidence="4" id="KW-0479">Metal-binding</keyword>
<dbReference type="PANTHER" id="PTHR43286:SF1">
    <property type="entry name" value="ENDONUCLEASE III-LIKE PROTEIN 1"/>
    <property type="match status" value="1"/>
</dbReference>
<dbReference type="SUPFAM" id="SSF48150">
    <property type="entry name" value="DNA-glycosylase"/>
    <property type="match status" value="1"/>
</dbReference>
<evidence type="ECO:0000256" key="2">
    <source>
        <dbReference type="ARBA" id="ARBA00008343"/>
    </source>
</evidence>
<dbReference type="GO" id="GO:0046872">
    <property type="term" value="F:metal ion binding"/>
    <property type="evidence" value="ECO:0007669"/>
    <property type="project" value="UniProtKB-KW"/>
</dbReference>
<evidence type="ECO:0000256" key="7">
    <source>
        <dbReference type="ARBA" id="ARBA00022946"/>
    </source>
</evidence>
<evidence type="ECO:0000256" key="14">
    <source>
        <dbReference type="HAMAP-Rule" id="MF_03183"/>
    </source>
</evidence>
<dbReference type="PROSITE" id="PS01155">
    <property type="entry name" value="ENDONUCLEASE_III_2"/>
    <property type="match status" value="1"/>
</dbReference>
<dbReference type="SMART" id="SM00478">
    <property type="entry name" value="ENDO3c"/>
    <property type="match status" value="1"/>
</dbReference>
<keyword evidence="12 14" id="KW-0326">Glycosidase</keyword>
<dbReference type="GO" id="GO:0140078">
    <property type="term" value="F:class I DNA-(apurinic or apyrimidinic site) endonuclease activity"/>
    <property type="evidence" value="ECO:0007669"/>
    <property type="project" value="UniProtKB-EC"/>
</dbReference>
<keyword evidence="9" id="KW-0411">Iron-sulfur</keyword>
<evidence type="ECO:0000256" key="15">
    <source>
        <dbReference type="SAM" id="MobiDB-lite"/>
    </source>
</evidence>
<dbReference type="InterPro" id="IPR003651">
    <property type="entry name" value="Endonuclease3_FeS-loop_motif"/>
</dbReference>
<evidence type="ECO:0000256" key="6">
    <source>
        <dbReference type="ARBA" id="ARBA00022801"/>
    </source>
</evidence>
<dbReference type="InterPro" id="IPR004036">
    <property type="entry name" value="Endonuclease-III-like_CS2"/>
</dbReference>
<keyword evidence="3" id="KW-0004">4Fe-4S</keyword>
<evidence type="ECO:0000256" key="1">
    <source>
        <dbReference type="ARBA" id="ARBA00001966"/>
    </source>
</evidence>
<dbReference type="Pfam" id="PF00730">
    <property type="entry name" value="HhH-GPD"/>
    <property type="match status" value="1"/>
</dbReference>
<evidence type="ECO:0000256" key="5">
    <source>
        <dbReference type="ARBA" id="ARBA00022763"/>
    </source>
</evidence>
<evidence type="ECO:0000256" key="4">
    <source>
        <dbReference type="ARBA" id="ARBA00022723"/>
    </source>
</evidence>
<evidence type="ECO:0000313" key="18">
    <source>
        <dbReference type="Proteomes" id="UP000677054"/>
    </source>
</evidence>
<dbReference type="PANTHER" id="PTHR43286">
    <property type="entry name" value="ENDONUCLEASE III-LIKE PROTEIN 1"/>
    <property type="match status" value="1"/>
</dbReference>
<dbReference type="Pfam" id="PF00633">
    <property type="entry name" value="HHH"/>
    <property type="match status" value="1"/>
</dbReference>
<dbReference type="CDD" id="cd00056">
    <property type="entry name" value="ENDO3c"/>
    <property type="match status" value="1"/>
</dbReference>
<evidence type="ECO:0000256" key="8">
    <source>
        <dbReference type="ARBA" id="ARBA00023004"/>
    </source>
</evidence>
<dbReference type="EMBL" id="CAJPEV010000901">
    <property type="protein sequence ID" value="CAG0889399.1"/>
    <property type="molecule type" value="Genomic_DNA"/>
</dbReference>
<keyword evidence="14" id="KW-0496">Mitochondrion</keyword>
<comment type="similarity">
    <text evidence="2 14">Belongs to the Nth/MutY family.</text>
</comment>
<dbReference type="AlphaFoldDB" id="A0A7R8XD25"/>
<organism evidence="17">
    <name type="scientific">Darwinula stevensoni</name>
    <dbReference type="NCBI Taxonomy" id="69355"/>
    <lineage>
        <taxon>Eukaryota</taxon>
        <taxon>Metazoa</taxon>
        <taxon>Ecdysozoa</taxon>
        <taxon>Arthropoda</taxon>
        <taxon>Crustacea</taxon>
        <taxon>Oligostraca</taxon>
        <taxon>Ostracoda</taxon>
        <taxon>Podocopa</taxon>
        <taxon>Podocopida</taxon>
        <taxon>Darwinulocopina</taxon>
        <taxon>Darwinuloidea</taxon>
        <taxon>Darwinulidae</taxon>
        <taxon>Darwinula</taxon>
    </lineage>
</organism>
<dbReference type="Proteomes" id="UP000677054">
    <property type="component" value="Unassembled WGS sequence"/>
</dbReference>
<dbReference type="InterPro" id="IPR023170">
    <property type="entry name" value="HhH_base_excis_C"/>
</dbReference>
<keyword evidence="5 14" id="KW-0227">DNA damage</keyword>
<dbReference type="PROSITE" id="PS00764">
    <property type="entry name" value="ENDONUCLEASE_III_1"/>
    <property type="match status" value="1"/>
</dbReference>
<reference evidence="17" key="1">
    <citation type="submission" date="2020-11" db="EMBL/GenBank/DDBJ databases">
        <authorList>
            <person name="Tran Van P."/>
        </authorList>
    </citation>
    <scope>NUCLEOTIDE SEQUENCE</scope>
</reference>
<dbReference type="InterPro" id="IPR004035">
    <property type="entry name" value="Endouclease-III_FeS-bd_BS"/>
</dbReference>
<dbReference type="InterPro" id="IPR011257">
    <property type="entry name" value="DNA_glycosylase"/>
</dbReference>
<keyword evidence="18" id="KW-1185">Reference proteome</keyword>
<keyword evidence="14" id="KW-0539">Nucleus</keyword>
<evidence type="ECO:0000259" key="16">
    <source>
        <dbReference type="SMART" id="SM00478"/>
    </source>
</evidence>
<dbReference type="InterPro" id="IPR003265">
    <property type="entry name" value="HhH-GPD_domain"/>
</dbReference>
<evidence type="ECO:0000256" key="11">
    <source>
        <dbReference type="ARBA" id="ARBA00023239"/>
    </source>
</evidence>
<keyword evidence="10 14" id="KW-0234">DNA repair</keyword>
<feature type="region of interest" description="Disordered" evidence="15">
    <location>
        <begin position="16"/>
        <end position="53"/>
    </location>
</feature>
<evidence type="ECO:0000256" key="10">
    <source>
        <dbReference type="ARBA" id="ARBA00023204"/>
    </source>
</evidence>
<evidence type="ECO:0000256" key="9">
    <source>
        <dbReference type="ARBA" id="ARBA00023014"/>
    </source>
</evidence>
<evidence type="ECO:0000256" key="3">
    <source>
        <dbReference type="ARBA" id="ARBA00022485"/>
    </source>
</evidence>
<protein>
    <recommendedName>
        <fullName evidence="14">Endonuclease III homolog</fullName>
        <ecNumber evidence="14">3.2.2.-</ecNumber>
        <ecNumber evidence="14">4.2.99.18</ecNumber>
    </recommendedName>
    <alternativeName>
        <fullName evidence="14">Bifunctional DNA N-glycosylase/DNA-(apurinic or apyrimidinic site) lyase</fullName>
        <shortName evidence="14">DNA glycosylase/AP lyase</shortName>
    </alternativeName>
</protein>
<dbReference type="OrthoDB" id="2099276at2759"/>
<dbReference type="InterPro" id="IPR000445">
    <property type="entry name" value="HhH_motif"/>
</dbReference>
<evidence type="ECO:0000313" key="17">
    <source>
        <dbReference type="EMBL" id="CAD7245609.1"/>
    </source>
</evidence>
<comment type="cofactor">
    <cofactor evidence="1">
        <name>[4Fe-4S] cluster</name>
        <dbReference type="ChEBI" id="CHEBI:49883"/>
    </cofactor>
</comment>
<dbReference type="SMART" id="SM00525">
    <property type="entry name" value="FES"/>
    <property type="match status" value="1"/>
</dbReference>
<keyword evidence="8" id="KW-0408">Iron</keyword>
<dbReference type="InterPro" id="IPR030841">
    <property type="entry name" value="NTH1"/>
</dbReference>
<dbReference type="GO" id="GO:0005634">
    <property type="term" value="C:nucleus"/>
    <property type="evidence" value="ECO:0007669"/>
    <property type="project" value="UniProtKB-SubCell"/>
</dbReference>
<dbReference type="GO" id="GO:0051539">
    <property type="term" value="F:4 iron, 4 sulfur cluster binding"/>
    <property type="evidence" value="ECO:0007669"/>
    <property type="project" value="UniProtKB-KW"/>
</dbReference>
<evidence type="ECO:0000256" key="13">
    <source>
        <dbReference type="ARBA" id="ARBA00044632"/>
    </source>
</evidence>
<dbReference type="Gene3D" id="1.10.1670.10">
    <property type="entry name" value="Helix-hairpin-Helix base-excision DNA repair enzymes (C-terminal)"/>
    <property type="match status" value="1"/>
</dbReference>
<dbReference type="EMBL" id="LR900418">
    <property type="protein sequence ID" value="CAD7245609.1"/>
    <property type="molecule type" value="Genomic_DNA"/>
</dbReference>
<keyword evidence="6 14" id="KW-0378">Hydrolase</keyword>
<feature type="domain" description="HhH-GPD" evidence="16">
    <location>
        <begin position="124"/>
        <end position="274"/>
    </location>
</feature>
<gene>
    <name evidence="14" type="primary">NTH1</name>
    <name evidence="17" type="ORF">DSTB1V02_LOCUS5480</name>
</gene>
<name>A0A7R8XD25_9CRUS</name>
<accession>A0A7R8XD25</accession>
<keyword evidence="7" id="KW-0809">Transit peptide</keyword>
<dbReference type="GO" id="GO:0003677">
    <property type="term" value="F:DNA binding"/>
    <property type="evidence" value="ECO:0007669"/>
    <property type="project" value="UniProtKB-UniRule"/>
</dbReference>
<dbReference type="HAMAP" id="MF_03183">
    <property type="entry name" value="Endonuclease_III_Nth"/>
    <property type="match status" value="1"/>
</dbReference>
<proteinExistence type="inferred from homology"/>
<dbReference type="Gene3D" id="1.10.340.30">
    <property type="entry name" value="Hypothetical protein, domain 2"/>
    <property type="match status" value="1"/>
</dbReference>
<dbReference type="EC" id="4.2.99.18" evidence="14"/>
<dbReference type="EC" id="3.2.2.-" evidence="14"/>
<dbReference type="GO" id="GO:0005739">
    <property type="term" value="C:mitochondrion"/>
    <property type="evidence" value="ECO:0007669"/>
    <property type="project" value="UniProtKB-SubCell"/>
</dbReference>